<dbReference type="OrthoDB" id="9821260at2"/>
<dbReference type="AlphaFoldDB" id="A0A916YB58"/>
<keyword evidence="2" id="KW-1185">Reference proteome</keyword>
<evidence type="ECO:0008006" key="3">
    <source>
        <dbReference type="Google" id="ProtNLM"/>
    </source>
</evidence>
<gene>
    <name evidence="1" type="ORF">GCM10010989_10230</name>
</gene>
<accession>A0A916YB58</accession>
<comment type="caution">
    <text evidence="1">The sequence shown here is derived from an EMBL/GenBank/DDBJ whole genome shotgun (WGS) entry which is preliminary data.</text>
</comment>
<evidence type="ECO:0000313" key="1">
    <source>
        <dbReference type="EMBL" id="GGD38071.1"/>
    </source>
</evidence>
<dbReference type="RefSeq" id="WP_066762961.1">
    <property type="nucleotide sequence ID" value="NZ_BMIO01000003.1"/>
</dbReference>
<proteinExistence type="predicted"/>
<evidence type="ECO:0000313" key="2">
    <source>
        <dbReference type="Proteomes" id="UP000598997"/>
    </source>
</evidence>
<sequence length="296" mass="31310">MTGAAAPPSISDGLSAIVIDAQGKILARTTATVAGFSGRDLEPGRFLDEADTLFGEAFYECVNTASRTGERQFERKLESDNGHVVDLWFQPCSAGQPAADGAVVVITDEAPDGNDQSGRHNLQNILAQVRGLVTLGQKEAGSLAHFAGLFCDRVDVLIAVDALYAGSDTAPLRTVIERAASVVGLSGIALDGADFATARALALPLALILHEWSSPLARHAHPTQVGPDQSPIAVAWRMEGADLLIDWSETGANEYAGRASALADRMVEATVYRAGGIVHERETRDGMRRTIRLPVA</sequence>
<name>A0A916YB58_9SPHN</name>
<dbReference type="EMBL" id="BMIO01000003">
    <property type="protein sequence ID" value="GGD38071.1"/>
    <property type="molecule type" value="Genomic_DNA"/>
</dbReference>
<organism evidence="1 2">
    <name type="scientific">Croceicoccus pelagius</name>
    <dbReference type="NCBI Taxonomy" id="1703341"/>
    <lineage>
        <taxon>Bacteria</taxon>
        <taxon>Pseudomonadati</taxon>
        <taxon>Pseudomonadota</taxon>
        <taxon>Alphaproteobacteria</taxon>
        <taxon>Sphingomonadales</taxon>
        <taxon>Erythrobacteraceae</taxon>
        <taxon>Croceicoccus</taxon>
    </lineage>
</organism>
<reference evidence="1 2" key="1">
    <citation type="journal article" date="2014" name="Int. J. Syst. Evol. Microbiol.">
        <title>Complete genome sequence of Corynebacterium casei LMG S-19264T (=DSM 44701T), isolated from a smear-ripened cheese.</title>
        <authorList>
            <consortium name="US DOE Joint Genome Institute (JGI-PGF)"/>
            <person name="Walter F."/>
            <person name="Albersmeier A."/>
            <person name="Kalinowski J."/>
            <person name="Ruckert C."/>
        </authorList>
    </citation>
    <scope>NUCLEOTIDE SEQUENCE [LARGE SCALE GENOMIC DNA]</scope>
    <source>
        <strain evidence="1 2">CGMCC 1.15358</strain>
    </source>
</reference>
<protein>
    <recommendedName>
        <fullName evidence="3">PAS domain-containing protein</fullName>
    </recommendedName>
</protein>
<dbReference type="Proteomes" id="UP000598997">
    <property type="component" value="Unassembled WGS sequence"/>
</dbReference>